<dbReference type="RefSeq" id="WP_263595082.1">
    <property type="nucleotide sequence ID" value="NZ_CP107020.1"/>
</dbReference>
<proteinExistence type="inferred from homology"/>
<keyword evidence="6 7" id="KW-0472">Membrane</keyword>
<evidence type="ECO:0000256" key="3">
    <source>
        <dbReference type="ARBA" id="ARBA00022475"/>
    </source>
</evidence>
<feature type="transmembrane region" description="Helical" evidence="7">
    <location>
        <begin position="273"/>
        <end position="298"/>
    </location>
</feature>
<evidence type="ECO:0000256" key="4">
    <source>
        <dbReference type="ARBA" id="ARBA00022692"/>
    </source>
</evidence>
<feature type="transmembrane region" description="Helical" evidence="7">
    <location>
        <begin position="88"/>
        <end position="109"/>
    </location>
</feature>
<evidence type="ECO:0000256" key="2">
    <source>
        <dbReference type="ARBA" id="ARBA00022448"/>
    </source>
</evidence>
<keyword evidence="4 7" id="KW-0812">Transmembrane</keyword>
<evidence type="ECO:0000313" key="9">
    <source>
        <dbReference type="EMBL" id="UYG17875.1"/>
    </source>
</evidence>
<organism evidence="9 10">
    <name type="scientific">Brachybacterium huguangmaarense</name>
    <dbReference type="NCBI Taxonomy" id="1652028"/>
    <lineage>
        <taxon>Bacteria</taxon>
        <taxon>Bacillati</taxon>
        <taxon>Actinomycetota</taxon>
        <taxon>Actinomycetes</taxon>
        <taxon>Micrococcales</taxon>
        <taxon>Dermabacteraceae</taxon>
        <taxon>Brachybacterium</taxon>
    </lineage>
</organism>
<reference evidence="9" key="1">
    <citation type="submission" date="2022-10" db="EMBL/GenBank/DDBJ databases">
        <title>Whole-Genome Sequencing of Brachybacterium huguangmaarense BRM-3, Isolated from Betula schmidtii.</title>
        <authorList>
            <person name="Haam D."/>
        </authorList>
    </citation>
    <scope>NUCLEOTIDE SEQUENCE</scope>
    <source>
        <strain evidence="9">BRM-3</strain>
    </source>
</reference>
<evidence type="ECO:0000256" key="5">
    <source>
        <dbReference type="ARBA" id="ARBA00022989"/>
    </source>
</evidence>
<keyword evidence="10" id="KW-1185">Reference proteome</keyword>
<feature type="transmembrane region" description="Helical" evidence="7">
    <location>
        <begin position="212"/>
        <end position="236"/>
    </location>
</feature>
<dbReference type="InterPro" id="IPR051393">
    <property type="entry name" value="ABC_transporter_permease"/>
</dbReference>
<feature type="transmembrane region" description="Helical" evidence="7">
    <location>
        <begin position="28"/>
        <end position="48"/>
    </location>
</feature>
<gene>
    <name evidence="9" type="ORF">BRM3_05485</name>
</gene>
<feature type="domain" description="ABC transmembrane type-1" evidence="8">
    <location>
        <begin position="83"/>
        <end position="292"/>
    </location>
</feature>
<sequence>MNSLAMGRTRPAKRRIVYKGERGIRNSVVILLIVFNLVLLVVPVAIALTGSFHDWNPLNGRFDPVGIDNYTRMFADPRLVTSVVNTTVFGLVVIAARVVLGLALALAIFSRMTRFKTFFRALFYMPTVTPLVAVAYVWKMMYDPQVGAVNSFLGTDVNWLFDSHWALPAIMLMTIWKDFGYAVILFLAGLYSLPEDVMEAAQVDGAGAWKRFVHVTLPLLRPMMIFVVITSLISYLQTFIQVLVLTKGGPGFKTYLLSYLIYDEAFVKYNFGYASAIAFALFLATAVLTILSFWVTGIGTRTGARPRRVRSGRKAV</sequence>
<dbReference type="InterPro" id="IPR035906">
    <property type="entry name" value="MetI-like_sf"/>
</dbReference>
<keyword evidence="5 7" id="KW-1133">Transmembrane helix</keyword>
<keyword evidence="2 7" id="KW-0813">Transport</keyword>
<dbReference type="CDD" id="cd06261">
    <property type="entry name" value="TM_PBP2"/>
    <property type="match status" value="1"/>
</dbReference>
<evidence type="ECO:0000256" key="7">
    <source>
        <dbReference type="RuleBase" id="RU363032"/>
    </source>
</evidence>
<dbReference type="SUPFAM" id="SSF161098">
    <property type="entry name" value="MetI-like"/>
    <property type="match status" value="1"/>
</dbReference>
<dbReference type="Gene3D" id="1.10.3720.10">
    <property type="entry name" value="MetI-like"/>
    <property type="match status" value="1"/>
</dbReference>
<dbReference type="EMBL" id="CP107020">
    <property type="protein sequence ID" value="UYG17875.1"/>
    <property type="molecule type" value="Genomic_DNA"/>
</dbReference>
<evidence type="ECO:0000313" key="10">
    <source>
        <dbReference type="Proteomes" id="UP001164305"/>
    </source>
</evidence>
<protein>
    <submittedName>
        <fullName evidence="9">Sugar ABC transporter permease</fullName>
    </submittedName>
</protein>
<evidence type="ECO:0000259" key="8">
    <source>
        <dbReference type="PROSITE" id="PS50928"/>
    </source>
</evidence>
<dbReference type="Pfam" id="PF00528">
    <property type="entry name" value="BPD_transp_1"/>
    <property type="match status" value="1"/>
</dbReference>
<keyword evidence="3" id="KW-1003">Cell membrane</keyword>
<name>A0ABY6G3T8_9MICO</name>
<evidence type="ECO:0000256" key="6">
    <source>
        <dbReference type="ARBA" id="ARBA00023136"/>
    </source>
</evidence>
<dbReference type="PANTHER" id="PTHR30193:SF37">
    <property type="entry name" value="INNER MEMBRANE ABC TRANSPORTER PERMEASE PROTEIN YCJO"/>
    <property type="match status" value="1"/>
</dbReference>
<dbReference type="Proteomes" id="UP001164305">
    <property type="component" value="Chromosome"/>
</dbReference>
<feature type="transmembrane region" description="Helical" evidence="7">
    <location>
        <begin position="165"/>
        <end position="191"/>
    </location>
</feature>
<comment type="similarity">
    <text evidence="7">Belongs to the binding-protein-dependent transport system permease family.</text>
</comment>
<feature type="transmembrane region" description="Helical" evidence="7">
    <location>
        <begin position="121"/>
        <end position="138"/>
    </location>
</feature>
<accession>A0ABY6G3T8</accession>
<dbReference type="PANTHER" id="PTHR30193">
    <property type="entry name" value="ABC TRANSPORTER PERMEASE PROTEIN"/>
    <property type="match status" value="1"/>
</dbReference>
<evidence type="ECO:0000256" key="1">
    <source>
        <dbReference type="ARBA" id="ARBA00004651"/>
    </source>
</evidence>
<dbReference type="PROSITE" id="PS50928">
    <property type="entry name" value="ABC_TM1"/>
    <property type="match status" value="1"/>
</dbReference>
<comment type="subcellular location">
    <subcellularLocation>
        <location evidence="1 7">Cell membrane</location>
        <topology evidence="1 7">Multi-pass membrane protein</topology>
    </subcellularLocation>
</comment>
<dbReference type="InterPro" id="IPR000515">
    <property type="entry name" value="MetI-like"/>
</dbReference>